<name>A0ABD3RBT9_9STRA</name>
<comment type="caution">
    <text evidence="1">The sequence shown here is derived from an EMBL/GenBank/DDBJ whole genome shotgun (WGS) entry which is preliminary data.</text>
</comment>
<evidence type="ECO:0000313" key="2">
    <source>
        <dbReference type="Proteomes" id="UP001530377"/>
    </source>
</evidence>
<sequence>MPSFMDAMLEIPEPRLLAGDMLFLLITNFLLQIANEVGDVDFWTNGGFGQPMAMPTSLLAMIVRDSKMSIAWILGSLRNRAYSSSSVLDDKTAVTVALQVWVDYCSLRILLELGESLLFTHSTISVWIITREVWYTAIGMAFYRWTYSKFR</sequence>
<dbReference type="EMBL" id="JALLPB020000324">
    <property type="protein sequence ID" value="KAL3810470.1"/>
    <property type="molecule type" value="Genomic_DNA"/>
</dbReference>
<dbReference type="Proteomes" id="UP001530377">
    <property type="component" value="Unassembled WGS sequence"/>
</dbReference>
<gene>
    <name evidence="1" type="ORF">ACHAXA_010164</name>
</gene>
<accession>A0ABD3RBT9</accession>
<keyword evidence="2" id="KW-1185">Reference proteome</keyword>
<dbReference type="AlphaFoldDB" id="A0ABD3RBT9"/>
<proteinExistence type="predicted"/>
<protein>
    <submittedName>
        <fullName evidence="1">Uncharacterized protein</fullName>
    </submittedName>
</protein>
<evidence type="ECO:0000313" key="1">
    <source>
        <dbReference type="EMBL" id="KAL3810470.1"/>
    </source>
</evidence>
<organism evidence="1 2">
    <name type="scientific">Cyclostephanos tholiformis</name>
    <dbReference type="NCBI Taxonomy" id="382380"/>
    <lineage>
        <taxon>Eukaryota</taxon>
        <taxon>Sar</taxon>
        <taxon>Stramenopiles</taxon>
        <taxon>Ochrophyta</taxon>
        <taxon>Bacillariophyta</taxon>
        <taxon>Coscinodiscophyceae</taxon>
        <taxon>Thalassiosirophycidae</taxon>
        <taxon>Stephanodiscales</taxon>
        <taxon>Stephanodiscaceae</taxon>
        <taxon>Cyclostephanos</taxon>
    </lineage>
</organism>
<reference evidence="1 2" key="1">
    <citation type="submission" date="2024-10" db="EMBL/GenBank/DDBJ databases">
        <title>Updated reference genomes for cyclostephanoid diatoms.</title>
        <authorList>
            <person name="Roberts W.R."/>
            <person name="Alverson A.J."/>
        </authorList>
    </citation>
    <scope>NUCLEOTIDE SEQUENCE [LARGE SCALE GENOMIC DNA]</scope>
    <source>
        <strain evidence="1 2">AJA228-03</strain>
    </source>
</reference>